<dbReference type="CDD" id="cd09274">
    <property type="entry name" value="RNase_HI_RT_Ty3"/>
    <property type="match status" value="1"/>
</dbReference>
<name>A0AAW2XLZ7_9LAMI</name>
<evidence type="ECO:0000256" key="2">
    <source>
        <dbReference type="ARBA" id="ARBA00022695"/>
    </source>
</evidence>
<dbReference type="PANTHER" id="PTHR34072">
    <property type="entry name" value="ENZYMATIC POLYPROTEIN-RELATED"/>
    <property type="match status" value="1"/>
</dbReference>
<evidence type="ECO:0000256" key="5">
    <source>
        <dbReference type="ARBA" id="ARBA00022801"/>
    </source>
</evidence>
<dbReference type="AlphaFoldDB" id="A0AAW2XLZ7"/>
<organism evidence="8">
    <name type="scientific">Sesamum latifolium</name>
    <dbReference type="NCBI Taxonomy" id="2727402"/>
    <lineage>
        <taxon>Eukaryota</taxon>
        <taxon>Viridiplantae</taxon>
        <taxon>Streptophyta</taxon>
        <taxon>Embryophyta</taxon>
        <taxon>Tracheophyta</taxon>
        <taxon>Spermatophyta</taxon>
        <taxon>Magnoliopsida</taxon>
        <taxon>eudicotyledons</taxon>
        <taxon>Gunneridae</taxon>
        <taxon>Pentapetalae</taxon>
        <taxon>asterids</taxon>
        <taxon>lamiids</taxon>
        <taxon>Lamiales</taxon>
        <taxon>Pedaliaceae</taxon>
        <taxon>Sesamum</taxon>
    </lineage>
</organism>
<gene>
    <name evidence="8" type="ORF">Slati_1351700</name>
</gene>
<keyword evidence="6" id="KW-0695">RNA-directed DNA polymerase</keyword>
<sequence length="377" mass="43583">MHVEHLWVVLQTLQETTYAKFSKCEFWLKSVALLRHVITKEGISIDPRKVEAIVDWPKPTNVTEIRSFLGLAGYYRKFVFKELKQQLASAPVLTLPTKVRGFTIFSDASKNGLGCVLMQRDKVIAYASRQRKPYEHNYPTHDLELVAVVFALKIWRYYLYGEKCEIYTDHKSLKYLFTRKDLNMRQRRWLELIKDYDLSLNYQPGKANRVADGLSRKTYRLLGHMLVKQLDSIYVEVVESTDRTITMLKVQPSILDRICAAQEQESESGSPKTRRLATAIRHPRVKMGTCYYGFCSRITRKALRTRCNLGGCRSSNQVSTLHSYPHHLYLGEAGWSLHRQYSKASWYPIKHSVGSGPPIQLAILEEFPTSIGDEHMT</sequence>
<keyword evidence="4" id="KW-0255">Endonuclease</keyword>
<evidence type="ECO:0000313" key="8">
    <source>
        <dbReference type="EMBL" id="KAL0453736.1"/>
    </source>
</evidence>
<dbReference type="GO" id="GO:0004519">
    <property type="term" value="F:endonuclease activity"/>
    <property type="evidence" value="ECO:0007669"/>
    <property type="project" value="UniProtKB-KW"/>
</dbReference>
<dbReference type="Pfam" id="PF17917">
    <property type="entry name" value="RT_RNaseH"/>
    <property type="match status" value="1"/>
</dbReference>
<reference evidence="8" key="1">
    <citation type="submission" date="2020-06" db="EMBL/GenBank/DDBJ databases">
        <authorList>
            <person name="Li T."/>
            <person name="Hu X."/>
            <person name="Zhang T."/>
            <person name="Song X."/>
            <person name="Zhang H."/>
            <person name="Dai N."/>
            <person name="Sheng W."/>
            <person name="Hou X."/>
            <person name="Wei L."/>
        </authorList>
    </citation>
    <scope>NUCLEOTIDE SEQUENCE</scope>
    <source>
        <strain evidence="8">KEN1</strain>
        <tissue evidence="8">Leaf</tissue>
    </source>
</reference>
<dbReference type="InterPro" id="IPR043502">
    <property type="entry name" value="DNA/RNA_pol_sf"/>
</dbReference>
<reference evidence="8" key="2">
    <citation type="journal article" date="2024" name="Plant">
        <title>Genomic evolution and insights into agronomic trait innovations of Sesamum species.</title>
        <authorList>
            <person name="Miao H."/>
            <person name="Wang L."/>
            <person name="Qu L."/>
            <person name="Liu H."/>
            <person name="Sun Y."/>
            <person name="Le M."/>
            <person name="Wang Q."/>
            <person name="Wei S."/>
            <person name="Zheng Y."/>
            <person name="Lin W."/>
            <person name="Duan Y."/>
            <person name="Cao H."/>
            <person name="Xiong S."/>
            <person name="Wang X."/>
            <person name="Wei L."/>
            <person name="Li C."/>
            <person name="Ma Q."/>
            <person name="Ju M."/>
            <person name="Zhao R."/>
            <person name="Li G."/>
            <person name="Mu C."/>
            <person name="Tian Q."/>
            <person name="Mei H."/>
            <person name="Zhang T."/>
            <person name="Gao T."/>
            <person name="Zhang H."/>
        </authorList>
    </citation>
    <scope>NUCLEOTIDE SEQUENCE</scope>
    <source>
        <strain evidence="8">KEN1</strain>
    </source>
</reference>
<protein>
    <submittedName>
        <fullName evidence="8">Retrovirus-related Pol polyprotein from transposon.6</fullName>
    </submittedName>
</protein>
<keyword evidence="3" id="KW-0540">Nuclease</keyword>
<keyword evidence="1" id="KW-0808">Transferase</keyword>
<feature type="domain" description="Reverse transcriptase RNase H-like" evidence="7">
    <location>
        <begin position="102"/>
        <end position="196"/>
    </location>
</feature>
<evidence type="ECO:0000256" key="3">
    <source>
        <dbReference type="ARBA" id="ARBA00022722"/>
    </source>
</evidence>
<dbReference type="InterPro" id="IPR041373">
    <property type="entry name" value="RT_RNaseH"/>
</dbReference>
<accession>A0AAW2XLZ7</accession>
<dbReference type="Gene3D" id="3.30.70.270">
    <property type="match status" value="2"/>
</dbReference>
<dbReference type="InterPro" id="IPR043128">
    <property type="entry name" value="Rev_trsase/Diguanyl_cyclase"/>
</dbReference>
<dbReference type="FunFam" id="3.10.20.370:FF:000001">
    <property type="entry name" value="Retrovirus-related Pol polyprotein from transposon 17.6-like protein"/>
    <property type="match status" value="1"/>
</dbReference>
<dbReference type="Gene3D" id="3.10.20.370">
    <property type="match status" value="1"/>
</dbReference>
<comment type="caution">
    <text evidence="8">The sequence shown here is derived from an EMBL/GenBank/DDBJ whole genome shotgun (WGS) entry which is preliminary data.</text>
</comment>
<keyword evidence="5" id="KW-0378">Hydrolase</keyword>
<dbReference type="EMBL" id="JACGWN010000004">
    <property type="protein sequence ID" value="KAL0453736.1"/>
    <property type="molecule type" value="Genomic_DNA"/>
</dbReference>
<dbReference type="GO" id="GO:0003964">
    <property type="term" value="F:RNA-directed DNA polymerase activity"/>
    <property type="evidence" value="ECO:0007669"/>
    <property type="project" value="UniProtKB-KW"/>
</dbReference>
<dbReference type="PANTHER" id="PTHR34072:SF59">
    <property type="entry name" value="CCHC-TYPE INTEGRASE"/>
    <property type="match status" value="1"/>
</dbReference>
<dbReference type="SUPFAM" id="SSF56672">
    <property type="entry name" value="DNA/RNA polymerases"/>
    <property type="match status" value="1"/>
</dbReference>
<dbReference type="GO" id="GO:0016787">
    <property type="term" value="F:hydrolase activity"/>
    <property type="evidence" value="ECO:0007669"/>
    <property type="project" value="UniProtKB-KW"/>
</dbReference>
<proteinExistence type="predicted"/>
<evidence type="ECO:0000256" key="6">
    <source>
        <dbReference type="ARBA" id="ARBA00022918"/>
    </source>
</evidence>
<evidence type="ECO:0000256" key="1">
    <source>
        <dbReference type="ARBA" id="ARBA00022679"/>
    </source>
</evidence>
<keyword evidence="2" id="KW-0548">Nucleotidyltransferase</keyword>
<evidence type="ECO:0000256" key="4">
    <source>
        <dbReference type="ARBA" id="ARBA00022759"/>
    </source>
</evidence>
<evidence type="ECO:0000259" key="7">
    <source>
        <dbReference type="Pfam" id="PF17917"/>
    </source>
</evidence>